<dbReference type="Pfam" id="PF13714">
    <property type="entry name" value="PEP_mutase"/>
    <property type="match status" value="1"/>
</dbReference>
<keyword evidence="2" id="KW-1185">Reference proteome</keyword>
<evidence type="ECO:0000313" key="2">
    <source>
        <dbReference type="Proteomes" id="UP000638732"/>
    </source>
</evidence>
<dbReference type="InterPro" id="IPR039556">
    <property type="entry name" value="ICL/PEPM"/>
</dbReference>
<dbReference type="PANTHER" id="PTHR42905">
    <property type="entry name" value="PHOSPHOENOLPYRUVATE CARBOXYLASE"/>
    <property type="match status" value="1"/>
</dbReference>
<keyword evidence="1" id="KW-0456">Lyase</keyword>
<name>A0A965ZH03_9SPHI</name>
<evidence type="ECO:0000313" key="1">
    <source>
        <dbReference type="EMBL" id="NCD69501.1"/>
    </source>
</evidence>
<dbReference type="PANTHER" id="PTHR42905:SF16">
    <property type="entry name" value="CARBOXYPHOSPHONOENOLPYRUVATE PHOSPHONOMUTASE-LIKE PROTEIN (AFU_ORTHOLOGUE AFUA_5G07230)"/>
    <property type="match status" value="1"/>
</dbReference>
<dbReference type="AlphaFoldDB" id="A0A965ZH03"/>
<dbReference type="Gene3D" id="3.20.20.60">
    <property type="entry name" value="Phosphoenolpyruvate-binding domains"/>
    <property type="match status" value="1"/>
</dbReference>
<dbReference type="Proteomes" id="UP000638732">
    <property type="component" value="Unassembled WGS sequence"/>
</dbReference>
<protein>
    <submittedName>
        <fullName evidence="1">Isocitrate lyase/phosphoenolpyruvate mutase family protein</fullName>
    </submittedName>
</protein>
<reference evidence="1" key="2">
    <citation type="submission" date="2020-10" db="EMBL/GenBank/DDBJ databases">
        <title>Mucilaginibacter sp. nov., isolated from soil.</title>
        <authorList>
            <person name="Jeon C.O."/>
        </authorList>
    </citation>
    <scope>NUCLEOTIDE SEQUENCE</scope>
    <source>
        <strain evidence="1">R11</strain>
    </source>
</reference>
<proteinExistence type="predicted"/>
<dbReference type="InterPro" id="IPR040442">
    <property type="entry name" value="Pyrv_kinase-like_dom_sf"/>
</dbReference>
<gene>
    <name evidence="1" type="ORF">GSY63_09050</name>
</gene>
<dbReference type="GO" id="GO:0016829">
    <property type="term" value="F:lyase activity"/>
    <property type="evidence" value="ECO:0007669"/>
    <property type="project" value="UniProtKB-KW"/>
</dbReference>
<dbReference type="CDD" id="cd00377">
    <property type="entry name" value="ICL_PEPM"/>
    <property type="match status" value="1"/>
</dbReference>
<reference evidence="1" key="1">
    <citation type="submission" date="2020-01" db="EMBL/GenBank/DDBJ databases">
        <authorList>
            <person name="Seo Y.L."/>
        </authorList>
    </citation>
    <scope>NUCLEOTIDE SEQUENCE</scope>
    <source>
        <strain evidence="1">R11</strain>
    </source>
</reference>
<dbReference type="SUPFAM" id="SSF51621">
    <property type="entry name" value="Phosphoenolpyruvate/pyruvate domain"/>
    <property type="match status" value="1"/>
</dbReference>
<sequence length="276" mass="29034">MNTSQQQKAETFKLLHQRSGLFVVANAWDAGSAKTLTSLGFEAIATTSAGLAFSMGRVDGEGLVSREETLLNARSVVEATHLPVSADLENCFGDDPEFCAETILMAAKAGLAGGSIEDATGNPAGPIYCFEHALARVKAAVATAKSLPIPFTLTARAENLIHGSTDLKDTIRRLEAFAEAGADVVFAPGFKTIEDITAAVKAVAPCPINVVMGIPNTNFSLNMLADIGVKRVSVGGAFFRAAYSSFLTAAEEVRQHGTFGFGNMATPTTELNKIFK</sequence>
<dbReference type="EMBL" id="WWEO01000041">
    <property type="protein sequence ID" value="NCD69501.1"/>
    <property type="molecule type" value="Genomic_DNA"/>
</dbReference>
<comment type="caution">
    <text evidence="1">The sequence shown here is derived from an EMBL/GenBank/DDBJ whole genome shotgun (WGS) entry which is preliminary data.</text>
</comment>
<accession>A0A965ZH03</accession>
<dbReference type="Gene3D" id="6.10.250.2750">
    <property type="match status" value="1"/>
</dbReference>
<organism evidence="1 2">
    <name type="scientific">Mucilaginibacter agri</name>
    <dbReference type="NCBI Taxonomy" id="2695265"/>
    <lineage>
        <taxon>Bacteria</taxon>
        <taxon>Pseudomonadati</taxon>
        <taxon>Bacteroidota</taxon>
        <taxon>Sphingobacteriia</taxon>
        <taxon>Sphingobacteriales</taxon>
        <taxon>Sphingobacteriaceae</taxon>
        <taxon>Mucilaginibacter</taxon>
    </lineage>
</organism>
<dbReference type="InterPro" id="IPR015813">
    <property type="entry name" value="Pyrv/PenolPyrv_kinase-like_dom"/>
</dbReference>